<dbReference type="Pfam" id="PF11104">
    <property type="entry name" value="PilM_2"/>
    <property type="match status" value="1"/>
</dbReference>
<accession>A0A1F7GDC3</accession>
<sequence>MASGYFALEFAEDSMRVGDFETKGDSLVTISAGITPIVHNIFITDTDDVVRVIESSIKKLLNDSKITKKSVNIIIPDSQSYSRIIEMPLLTEKELISAIRYQADQFIPIPIDKANLDVEILHEDKVNKKLRVLLVAAAKTTISRVVSIVEKASLYPESLETQMSSSLRFFEFILTLNASRNAQGATVEKHLLFVNIGLFSTSIYVINTNTFLPEQSHVFALGLDVFTKEIKSNHQIDEAKVRELLETVGFENGSSSVNLSETLSPAFTELTVEISRYITSLKDKLKINPEGIYLYGEGAKIKGLSAKLTASIGITTNVFNVIPYMRPNAVVDYFKADWPVFIPLIGANLRAT</sequence>
<dbReference type="InterPro" id="IPR005883">
    <property type="entry name" value="PilM"/>
</dbReference>
<protein>
    <recommendedName>
        <fullName evidence="3">SHS2 domain-containing protein</fullName>
    </recommendedName>
</protein>
<dbReference type="CDD" id="cd24049">
    <property type="entry name" value="ASKHA_NBD_PilM"/>
    <property type="match status" value="1"/>
</dbReference>
<evidence type="ECO:0008006" key="3">
    <source>
        <dbReference type="Google" id="ProtNLM"/>
    </source>
</evidence>
<proteinExistence type="predicted"/>
<dbReference type="EMBL" id="MFZF01000010">
    <property type="protein sequence ID" value="OGK16844.1"/>
    <property type="molecule type" value="Genomic_DNA"/>
</dbReference>
<dbReference type="Gene3D" id="3.30.420.40">
    <property type="match status" value="2"/>
</dbReference>
<dbReference type="Proteomes" id="UP000178372">
    <property type="component" value="Unassembled WGS sequence"/>
</dbReference>
<evidence type="ECO:0000313" key="2">
    <source>
        <dbReference type="Proteomes" id="UP000178372"/>
    </source>
</evidence>
<dbReference type="SUPFAM" id="SSF53067">
    <property type="entry name" value="Actin-like ATPase domain"/>
    <property type="match status" value="2"/>
</dbReference>
<dbReference type="InterPro" id="IPR043129">
    <property type="entry name" value="ATPase_NBD"/>
</dbReference>
<gene>
    <name evidence="1" type="ORF">A2690_03660</name>
</gene>
<reference evidence="1 2" key="1">
    <citation type="journal article" date="2016" name="Nat. Commun.">
        <title>Thousands of microbial genomes shed light on interconnected biogeochemical processes in an aquifer system.</title>
        <authorList>
            <person name="Anantharaman K."/>
            <person name="Brown C.T."/>
            <person name="Hug L.A."/>
            <person name="Sharon I."/>
            <person name="Castelle C.J."/>
            <person name="Probst A.J."/>
            <person name="Thomas B.C."/>
            <person name="Singh A."/>
            <person name="Wilkins M.J."/>
            <person name="Karaoz U."/>
            <person name="Brodie E.L."/>
            <person name="Williams K.H."/>
            <person name="Hubbard S.S."/>
            <person name="Banfield J.F."/>
        </authorList>
    </citation>
    <scope>NUCLEOTIDE SEQUENCE [LARGE SCALE GENOMIC DNA]</scope>
</reference>
<evidence type="ECO:0000313" key="1">
    <source>
        <dbReference type="EMBL" id="OGK16844.1"/>
    </source>
</evidence>
<dbReference type="InterPro" id="IPR050696">
    <property type="entry name" value="FtsA/MreB"/>
</dbReference>
<organism evidence="1 2">
    <name type="scientific">Candidatus Roizmanbacteria bacterium RIFCSPHIGHO2_01_FULL_39_12b</name>
    <dbReference type="NCBI Taxonomy" id="1802030"/>
    <lineage>
        <taxon>Bacteria</taxon>
        <taxon>Candidatus Roizmaniibacteriota</taxon>
    </lineage>
</organism>
<dbReference type="PANTHER" id="PTHR32432">
    <property type="entry name" value="CELL DIVISION PROTEIN FTSA-RELATED"/>
    <property type="match status" value="1"/>
</dbReference>
<name>A0A1F7GDC3_9BACT</name>
<dbReference type="Gene3D" id="3.30.1490.300">
    <property type="match status" value="1"/>
</dbReference>
<comment type="caution">
    <text evidence="1">The sequence shown here is derived from an EMBL/GenBank/DDBJ whole genome shotgun (WGS) entry which is preliminary data.</text>
</comment>
<dbReference type="PANTHER" id="PTHR32432:SF3">
    <property type="entry name" value="ETHANOLAMINE UTILIZATION PROTEIN EUTJ"/>
    <property type="match status" value="1"/>
</dbReference>
<dbReference type="AlphaFoldDB" id="A0A1F7GDC3"/>